<evidence type="ECO:0000313" key="1">
    <source>
        <dbReference type="EMBL" id="PIH09615.1"/>
    </source>
</evidence>
<name>A0AAD4A2S7_STAEP</name>
<reference evidence="1 2" key="1">
    <citation type="submission" date="2017-10" db="EMBL/GenBank/DDBJ databases">
        <title>genome sequences of Staph epi in chlorhexidine trial.</title>
        <authorList>
            <person name="Greninger A.L."/>
            <person name="Addetia A."/>
            <person name="Qin X."/>
            <person name="Zerr D."/>
        </authorList>
    </citation>
    <scope>NUCLEOTIDE SEQUENCE [LARGE SCALE GENOMIC DNA]</scope>
    <source>
        <strain evidence="1 2">SCH-17</strain>
    </source>
</reference>
<protein>
    <submittedName>
        <fullName evidence="1">Uncharacterized protein</fullName>
    </submittedName>
</protein>
<dbReference type="EMBL" id="PEJG01000012">
    <property type="protein sequence ID" value="PIH09615.1"/>
    <property type="molecule type" value="Genomic_DNA"/>
</dbReference>
<dbReference type="AlphaFoldDB" id="A0AAD4A2S7"/>
<gene>
    <name evidence="1" type="ORF">CTJ08_09890</name>
</gene>
<proteinExistence type="predicted"/>
<sequence>MKFFKKYEIDLKKDILFMKSKLNERLEMKNRDCGSMKVYKKSRTEFNLNSLFYSLILYRNIC</sequence>
<dbReference type="Proteomes" id="UP000228502">
    <property type="component" value="Unassembled WGS sequence"/>
</dbReference>
<organism evidence="1 2">
    <name type="scientific">Staphylococcus epidermidis</name>
    <dbReference type="NCBI Taxonomy" id="1282"/>
    <lineage>
        <taxon>Bacteria</taxon>
        <taxon>Bacillati</taxon>
        <taxon>Bacillota</taxon>
        <taxon>Bacilli</taxon>
        <taxon>Bacillales</taxon>
        <taxon>Staphylococcaceae</taxon>
        <taxon>Staphylococcus</taxon>
    </lineage>
</organism>
<evidence type="ECO:0000313" key="2">
    <source>
        <dbReference type="Proteomes" id="UP000228502"/>
    </source>
</evidence>
<comment type="caution">
    <text evidence="1">The sequence shown here is derived from an EMBL/GenBank/DDBJ whole genome shotgun (WGS) entry which is preliminary data.</text>
</comment>
<accession>A0AAD4A2S7</accession>